<keyword evidence="1" id="KW-1133">Transmembrane helix</keyword>
<reference evidence="3" key="1">
    <citation type="journal article" date="2019" name="Int. J. Syst. Evol. Microbiol.">
        <title>The Global Catalogue of Microorganisms (GCM) 10K type strain sequencing project: providing services to taxonomists for standard genome sequencing and annotation.</title>
        <authorList>
            <consortium name="The Broad Institute Genomics Platform"/>
            <consortium name="The Broad Institute Genome Sequencing Center for Infectious Disease"/>
            <person name="Wu L."/>
            <person name="Ma J."/>
        </authorList>
    </citation>
    <scope>NUCLEOTIDE SEQUENCE [LARGE SCALE GENOMIC DNA]</scope>
    <source>
        <strain evidence="3">CCM 8653</strain>
    </source>
</reference>
<keyword evidence="1" id="KW-0472">Membrane</keyword>
<dbReference type="RefSeq" id="WP_188524123.1">
    <property type="nucleotide sequence ID" value="NZ_BMDG01000008.1"/>
</dbReference>
<feature type="transmembrane region" description="Helical" evidence="1">
    <location>
        <begin position="98"/>
        <end position="118"/>
    </location>
</feature>
<comment type="caution">
    <text evidence="2">The sequence shown here is derived from an EMBL/GenBank/DDBJ whole genome shotgun (WGS) entry which is preliminary data.</text>
</comment>
<proteinExistence type="predicted"/>
<feature type="transmembrane region" description="Helical" evidence="1">
    <location>
        <begin position="124"/>
        <end position="146"/>
    </location>
</feature>
<feature type="transmembrane region" description="Helical" evidence="1">
    <location>
        <begin position="64"/>
        <end position="86"/>
    </location>
</feature>
<evidence type="ECO:0000256" key="1">
    <source>
        <dbReference type="SAM" id="Phobius"/>
    </source>
</evidence>
<keyword evidence="3" id="KW-1185">Reference proteome</keyword>
<dbReference type="Proteomes" id="UP000632535">
    <property type="component" value="Unassembled WGS sequence"/>
</dbReference>
<feature type="transmembrane region" description="Helical" evidence="1">
    <location>
        <begin position="20"/>
        <end position="44"/>
    </location>
</feature>
<evidence type="ECO:0000313" key="2">
    <source>
        <dbReference type="EMBL" id="GGI09384.1"/>
    </source>
</evidence>
<accession>A0ABQ2B6T1</accession>
<evidence type="ECO:0000313" key="3">
    <source>
        <dbReference type="Proteomes" id="UP000632535"/>
    </source>
</evidence>
<dbReference type="EMBL" id="BMDG01000008">
    <property type="protein sequence ID" value="GGI09384.1"/>
    <property type="molecule type" value="Genomic_DNA"/>
</dbReference>
<keyword evidence="1" id="KW-0812">Transmembrane</keyword>
<name>A0ABQ2B6T1_9MICO</name>
<protein>
    <submittedName>
        <fullName evidence="2">Uncharacterized protein</fullName>
    </submittedName>
</protein>
<sequence length="160" mass="16145">MSNRTQTDRTQRTRAVPTALWIGAGLTLFCALAPLLDLALTGAISAHVRAAYPAWDAATVSTEATAITAWLVGTAVLGLVGWGVTIRATAKGRRWARPTAAALLVAGLVVAATNLSLGGEAYDVIVPTAFGLLTLLPTVAGLVAVLTMGGASRAAAPVGA</sequence>
<organism evidence="2 3">
    <name type="scientific">Isoptericola cucumis</name>
    <dbReference type="NCBI Taxonomy" id="1776856"/>
    <lineage>
        <taxon>Bacteria</taxon>
        <taxon>Bacillati</taxon>
        <taxon>Actinomycetota</taxon>
        <taxon>Actinomycetes</taxon>
        <taxon>Micrococcales</taxon>
        <taxon>Promicromonosporaceae</taxon>
        <taxon>Isoptericola</taxon>
    </lineage>
</organism>
<gene>
    <name evidence="2" type="ORF">GCM10007368_25910</name>
</gene>